<feature type="binding site" evidence="7">
    <location>
        <position position="247"/>
    </location>
    <ligand>
        <name>substrate</name>
    </ligand>
</feature>
<evidence type="ECO:0000256" key="3">
    <source>
        <dbReference type="ARBA" id="ARBA00023002"/>
    </source>
</evidence>
<evidence type="ECO:0000256" key="9">
    <source>
        <dbReference type="RuleBase" id="RU004175"/>
    </source>
</evidence>
<feature type="active site" description="Proton acceptor" evidence="5">
    <location>
        <position position="337"/>
    </location>
</feature>
<keyword evidence="2 8" id="KW-0862">Zinc</keyword>
<dbReference type="GO" id="GO:0046872">
    <property type="term" value="F:metal ion binding"/>
    <property type="evidence" value="ECO:0007669"/>
    <property type="project" value="UniProtKB-KW"/>
</dbReference>
<feature type="binding site" evidence="7">
    <location>
        <position position="272"/>
    </location>
    <ligand>
        <name>substrate</name>
    </ligand>
</feature>
<dbReference type="Pfam" id="PF00815">
    <property type="entry name" value="Histidinol_dh"/>
    <property type="match status" value="1"/>
</dbReference>
<dbReference type="Gene3D" id="1.20.5.1300">
    <property type="match status" value="1"/>
</dbReference>
<dbReference type="InterPro" id="IPR012131">
    <property type="entry name" value="Hstdl_DH"/>
</dbReference>
<feature type="binding site" evidence="6">
    <location>
        <position position="224"/>
    </location>
    <ligand>
        <name>NAD(+)</name>
        <dbReference type="ChEBI" id="CHEBI:57540"/>
    </ligand>
</feature>
<evidence type="ECO:0000256" key="4">
    <source>
        <dbReference type="PIRNR" id="PIRNR000099"/>
    </source>
</evidence>
<dbReference type="NCBIfam" id="TIGR00069">
    <property type="entry name" value="hisD"/>
    <property type="match status" value="1"/>
</dbReference>
<feature type="binding site" evidence="7">
    <location>
        <position position="430"/>
    </location>
    <ligand>
        <name>substrate</name>
    </ligand>
</feature>
<proteinExistence type="inferred from homology"/>
<dbReference type="PIRSF" id="PIRSF000099">
    <property type="entry name" value="Histidinol_dh"/>
    <property type="match status" value="1"/>
</dbReference>
<evidence type="ECO:0000313" key="11">
    <source>
        <dbReference type="Proteomes" id="UP000646579"/>
    </source>
</evidence>
<feature type="binding site" evidence="7">
    <location>
        <position position="338"/>
    </location>
    <ligand>
        <name>substrate</name>
    </ligand>
</feature>
<comment type="cofactor">
    <cofactor evidence="8">
        <name>Zn(2+)</name>
        <dbReference type="ChEBI" id="CHEBI:29105"/>
    </cofactor>
    <text evidence="8">Binds 1 zinc ion per subunit.</text>
</comment>
<feature type="binding site" evidence="6">
    <location>
        <position position="143"/>
    </location>
    <ligand>
        <name>NAD(+)</name>
        <dbReference type="ChEBI" id="CHEBI:57540"/>
    </ligand>
</feature>
<keyword evidence="3 4" id="KW-0560">Oxidoreductase</keyword>
<feature type="binding site" evidence="8">
    <location>
        <position position="269"/>
    </location>
    <ligand>
        <name>Zn(2+)</name>
        <dbReference type="ChEBI" id="CHEBI:29105"/>
    </ligand>
</feature>
<dbReference type="GO" id="GO:0005829">
    <property type="term" value="C:cytosol"/>
    <property type="evidence" value="ECO:0007669"/>
    <property type="project" value="TreeGrafter"/>
</dbReference>
<feature type="binding site" evidence="8">
    <location>
        <position position="272"/>
    </location>
    <ligand>
        <name>Zn(2+)</name>
        <dbReference type="ChEBI" id="CHEBI:29105"/>
    </ligand>
</feature>
<dbReference type="AlphaFoldDB" id="A0A918SB48"/>
<keyword evidence="6" id="KW-0520">NAD</keyword>
<dbReference type="Proteomes" id="UP000646579">
    <property type="component" value="Unassembled WGS sequence"/>
</dbReference>
<keyword evidence="11" id="KW-1185">Reference proteome</keyword>
<evidence type="ECO:0000256" key="5">
    <source>
        <dbReference type="PIRSR" id="PIRSR000099-1"/>
    </source>
</evidence>
<feature type="binding site" evidence="6">
    <location>
        <position position="201"/>
    </location>
    <ligand>
        <name>NAD(+)</name>
        <dbReference type="ChEBI" id="CHEBI:57540"/>
    </ligand>
</feature>
<dbReference type="PRINTS" id="PR00083">
    <property type="entry name" value="HOLDHDRGNASE"/>
</dbReference>
<organism evidence="10 11">
    <name type="scientific">Devosia pacifica</name>
    <dbReference type="NCBI Taxonomy" id="1335967"/>
    <lineage>
        <taxon>Bacteria</taxon>
        <taxon>Pseudomonadati</taxon>
        <taxon>Pseudomonadota</taxon>
        <taxon>Alphaproteobacteria</taxon>
        <taxon>Hyphomicrobiales</taxon>
        <taxon>Devosiaceae</taxon>
        <taxon>Devosia</taxon>
    </lineage>
</organism>
<dbReference type="SUPFAM" id="SSF53720">
    <property type="entry name" value="ALDH-like"/>
    <property type="match status" value="1"/>
</dbReference>
<evidence type="ECO:0000313" key="10">
    <source>
        <dbReference type="EMBL" id="GHA32788.1"/>
    </source>
</evidence>
<feature type="binding site" evidence="7">
    <location>
        <position position="269"/>
    </location>
    <ligand>
        <name>substrate</name>
    </ligand>
</feature>
<dbReference type="InterPro" id="IPR022695">
    <property type="entry name" value="Histidinol_DH_monofunct"/>
</dbReference>
<keyword evidence="1 8" id="KW-0479">Metal-binding</keyword>
<comment type="similarity">
    <text evidence="4 9">Belongs to the histidinol dehydrogenase family.</text>
</comment>
<reference evidence="10" key="1">
    <citation type="journal article" date="2014" name="Int. J. Syst. Evol. Microbiol.">
        <title>Complete genome sequence of Corynebacterium casei LMG S-19264T (=DSM 44701T), isolated from a smear-ripened cheese.</title>
        <authorList>
            <consortium name="US DOE Joint Genome Institute (JGI-PGF)"/>
            <person name="Walter F."/>
            <person name="Albersmeier A."/>
            <person name="Kalinowski J."/>
            <person name="Ruckert C."/>
        </authorList>
    </citation>
    <scope>NUCLEOTIDE SEQUENCE</scope>
    <source>
        <strain evidence="10">KCTC 32437</strain>
    </source>
</reference>
<evidence type="ECO:0000256" key="1">
    <source>
        <dbReference type="ARBA" id="ARBA00022723"/>
    </source>
</evidence>
<dbReference type="CDD" id="cd06572">
    <property type="entry name" value="Histidinol_dh"/>
    <property type="match status" value="1"/>
</dbReference>
<protein>
    <submittedName>
        <fullName evidence="10">Histidinol dehydrogenase</fullName>
    </submittedName>
</protein>
<dbReference type="Gene3D" id="3.40.50.1980">
    <property type="entry name" value="Nitrogenase molybdenum iron protein domain"/>
    <property type="match status" value="2"/>
</dbReference>
<accession>A0A918SB48</accession>
<dbReference type="FunFam" id="3.40.50.1980:FF:000001">
    <property type="entry name" value="Histidinol dehydrogenase"/>
    <property type="match status" value="1"/>
</dbReference>
<dbReference type="GO" id="GO:0000105">
    <property type="term" value="P:L-histidine biosynthetic process"/>
    <property type="evidence" value="ECO:0007669"/>
    <property type="project" value="InterPro"/>
</dbReference>
<comment type="caution">
    <text evidence="10">The sequence shown here is derived from an EMBL/GenBank/DDBJ whole genome shotgun (WGS) entry which is preliminary data.</text>
</comment>
<name>A0A918SB48_9HYPH</name>
<evidence type="ECO:0000256" key="7">
    <source>
        <dbReference type="PIRSR" id="PIRSR000099-3"/>
    </source>
</evidence>
<dbReference type="InterPro" id="IPR016161">
    <property type="entry name" value="Ald_DH/histidinol_DH"/>
</dbReference>
<evidence type="ECO:0000256" key="2">
    <source>
        <dbReference type="ARBA" id="ARBA00022833"/>
    </source>
</evidence>
<feature type="binding site" evidence="8">
    <location>
        <position position="371"/>
    </location>
    <ligand>
        <name>Zn(2+)</name>
        <dbReference type="ChEBI" id="CHEBI:29105"/>
    </ligand>
</feature>
<feature type="binding site" evidence="8">
    <location>
        <position position="430"/>
    </location>
    <ligand>
        <name>Zn(2+)</name>
        <dbReference type="ChEBI" id="CHEBI:29105"/>
    </ligand>
</feature>
<evidence type="ECO:0000256" key="8">
    <source>
        <dbReference type="PIRSR" id="PIRSR000099-4"/>
    </source>
</evidence>
<reference evidence="10" key="2">
    <citation type="submission" date="2020-09" db="EMBL/GenBank/DDBJ databases">
        <authorList>
            <person name="Sun Q."/>
            <person name="Kim S."/>
        </authorList>
    </citation>
    <scope>NUCLEOTIDE SEQUENCE</scope>
    <source>
        <strain evidence="10">KCTC 32437</strain>
    </source>
</reference>
<sequence>MNEATVLSAYETKAFGMSAKTSITGLTWIKSPERDSITDTSSIVETVAEVLADVRSNGDAAVAKYSAKFDNSDLTAFEVTAAEREQALAELDPETRADTEFAIANVRKFAEAQLGTIGSLEVETLPGVHLGHRVIPLERVGCYVPGGRYPLLSAPIMTIVPAKVAGVDEVIACLPPNAHKAMIAGCHLAGADRIFKIGGAQAIAAMAFGTETVPAVNKIVGPGNAFVNEAKRQIFGPIGIDQLAGPSEIYTVADDTGDAEMLATDMLAQAEHDIRTRVGLITTSKALAEATLAEVHKQLETLSTAETAGQAFRDYGEIVVCDSEEAMIAYSDHIAAEHLQVHTKDAKDFALKLRNYGSLFIGTLASVVYSDKCSGTNHTLPTMGAGRYTGGLWVGAYVKIATHQWLTEEGVKQVAPPAVRQSASEGLEGHRRAAQLRLDRMQIKG</sequence>
<dbReference type="PANTHER" id="PTHR21256:SF14">
    <property type="entry name" value="HISTIDINOL DEHYDROGENASE"/>
    <property type="match status" value="1"/>
</dbReference>
<feature type="active site" description="Proton acceptor" evidence="5">
    <location>
        <position position="338"/>
    </location>
</feature>
<dbReference type="EMBL" id="BMZE01000003">
    <property type="protein sequence ID" value="GHA32788.1"/>
    <property type="molecule type" value="Genomic_DNA"/>
</dbReference>
<feature type="binding site" evidence="7">
    <location>
        <position position="371"/>
    </location>
    <ligand>
        <name>substrate</name>
    </ligand>
</feature>
<gene>
    <name evidence="10" type="primary">hisD</name>
    <name evidence="10" type="ORF">GCM10007989_31140</name>
</gene>
<dbReference type="GO" id="GO:0051287">
    <property type="term" value="F:NAD binding"/>
    <property type="evidence" value="ECO:0007669"/>
    <property type="project" value="InterPro"/>
</dbReference>
<dbReference type="PANTHER" id="PTHR21256">
    <property type="entry name" value="HISTIDINOL DEHYDROGENASE HDH"/>
    <property type="match status" value="1"/>
</dbReference>
<feature type="binding site" evidence="7">
    <location>
        <position position="425"/>
    </location>
    <ligand>
        <name>substrate</name>
    </ligand>
</feature>
<evidence type="ECO:0000256" key="6">
    <source>
        <dbReference type="PIRSR" id="PIRSR000099-2"/>
    </source>
</evidence>
<dbReference type="GO" id="GO:0004399">
    <property type="term" value="F:histidinol dehydrogenase activity"/>
    <property type="evidence" value="ECO:0007669"/>
    <property type="project" value="InterPro"/>
</dbReference>